<evidence type="ECO:0000313" key="1">
    <source>
        <dbReference type="EMBL" id="KAF2734762.1"/>
    </source>
</evidence>
<protein>
    <submittedName>
        <fullName evidence="1">Uncharacterized protein</fullName>
    </submittedName>
</protein>
<evidence type="ECO:0000313" key="2">
    <source>
        <dbReference type="Proteomes" id="UP000799444"/>
    </source>
</evidence>
<keyword evidence="2" id="KW-1185">Reference proteome</keyword>
<dbReference type="Proteomes" id="UP000799444">
    <property type="component" value="Unassembled WGS sequence"/>
</dbReference>
<gene>
    <name evidence="1" type="ORF">EJ04DRAFT_228266</name>
</gene>
<dbReference type="EMBL" id="ML996143">
    <property type="protein sequence ID" value="KAF2734762.1"/>
    <property type="molecule type" value="Genomic_DNA"/>
</dbReference>
<comment type="caution">
    <text evidence="1">The sequence shown here is derived from an EMBL/GenBank/DDBJ whole genome shotgun (WGS) entry which is preliminary data.</text>
</comment>
<proteinExistence type="predicted"/>
<organism evidence="1 2">
    <name type="scientific">Polyplosphaeria fusca</name>
    <dbReference type="NCBI Taxonomy" id="682080"/>
    <lineage>
        <taxon>Eukaryota</taxon>
        <taxon>Fungi</taxon>
        <taxon>Dikarya</taxon>
        <taxon>Ascomycota</taxon>
        <taxon>Pezizomycotina</taxon>
        <taxon>Dothideomycetes</taxon>
        <taxon>Pleosporomycetidae</taxon>
        <taxon>Pleosporales</taxon>
        <taxon>Tetraplosphaeriaceae</taxon>
        <taxon>Polyplosphaeria</taxon>
    </lineage>
</organism>
<dbReference type="AlphaFoldDB" id="A0A9P4QW29"/>
<reference evidence="1" key="1">
    <citation type="journal article" date="2020" name="Stud. Mycol.">
        <title>101 Dothideomycetes genomes: a test case for predicting lifestyles and emergence of pathogens.</title>
        <authorList>
            <person name="Haridas S."/>
            <person name="Albert R."/>
            <person name="Binder M."/>
            <person name="Bloem J."/>
            <person name="Labutti K."/>
            <person name="Salamov A."/>
            <person name="Andreopoulos B."/>
            <person name="Baker S."/>
            <person name="Barry K."/>
            <person name="Bills G."/>
            <person name="Bluhm B."/>
            <person name="Cannon C."/>
            <person name="Castanera R."/>
            <person name="Culley D."/>
            <person name="Daum C."/>
            <person name="Ezra D."/>
            <person name="Gonzalez J."/>
            <person name="Henrissat B."/>
            <person name="Kuo A."/>
            <person name="Liang C."/>
            <person name="Lipzen A."/>
            <person name="Lutzoni F."/>
            <person name="Magnuson J."/>
            <person name="Mondo S."/>
            <person name="Nolan M."/>
            <person name="Ohm R."/>
            <person name="Pangilinan J."/>
            <person name="Park H.-J."/>
            <person name="Ramirez L."/>
            <person name="Alfaro M."/>
            <person name="Sun H."/>
            <person name="Tritt A."/>
            <person name="Yoshinaga Y."/>
            <person name="Zwiers L.-H."/>
            <person name="Turgeon B."/>
            <person name="Goodwin S."/>
            <person name="Spatafora J."/>
            <person name="Crous P."/>
            <person name="Grigoriev I."/>
        </authorList>
    </citation>
    <scope>NUCLEOTIDE SEQUENCE</scope>
    <source>
        <strain evidence="1">CBS 125425</strain>
    </source>
</reference>
<accession>A0A9P4QW29</accession>
<sequence length="172" mass="19769">MRSPMQLVQAAKKRLRRPLPASPAFKYDRREDANSDFQAKCSCCQRDFRDWGSRHYECTFQQLSNVAYPDCKVCSLSYQAIFVWRGVFPSSTLVEVHASMYLWQVKLPDIDLGVYRVGDSSRWGHHGTRYPSLPYDTSSNRTVHGIQDRIRNCCENHTDCDGGLPTMLPSIN</sequence>
<name>A0A9P4QW29_9PLEO</name>